<sequence>GVWKLSESTQASSPKSAYIPHPHPLSTPANANAMDATQMTEAELEQLLAQRKEKHLREEEEAWKRAEERKHLEEEEKKREIEATRKRFGEQKKKAEENVEWKRAQKAVQIVK</sequence>
<keyword evidence="3" id="KW-1185">Reference proteome</keyword>
<evidence type="ECO:0000313" key="3">
    <source>
        <dbReference type="Proteomes" id="UP000092154"/>
    </source>
</evidence>
<dbReference type="EMBL" id="KV450268">
    <property type="protein sequence ID" value="OAX30561.1"/>
    <property type="molecule type" value="Genomic_DNA"/>
</dbReference>
<name>A0A1B7MD87_9AGAM</name>
<organism evidence="2 3">
    <name type="scientific">Rhizopogon vinicolor AM-OR11-026</name>
    <dbReference type="NCBI Taxonomy" id="1314800"/>
    <lineage>
        <taxon>Eukaryota</taxon>
        <taxon>Fungi</taxon>
        <taxon>Dikarya</taxon>
        <taxon>Basidiomycota</taxon>
        <taxon>Agaricomycotina</taxon>
        <taxon>Agaricomycetes</taxon>
        <taxon>Agaricomycetidae</taxon>
        <taxon>Boletales</taxon>
        <taxon>Suillineae</taxon>
        <taxon>Rhizopogonaceae</taxon>
        <taxon>Rhizopogon</taxon>
    </lineage>
</organism>
<dbReference type="AlphaFoldDB" id="A0A1B7MD87"/>
<feature type="compositionally biased region" description="Polar residues" evidence="1">
    <location>
        <begin position="1"/>
        <end position="15"/>
    </location>
</feature>
<feature type="non-terminal residue" evidence="2">
    <location>
        <position position="112"/>
    </location>
</feature>
<feature type="non-terminal residue" evidence="2">
    <location>
        <position position="1"/>
    </location>
</feature>
<feature type="region of interest" description="Disordered" evidence="1">
    <location>
        <begin position="1"/>
        <end position="80"/>
    </location>
</feature>
<protein>
    <recommendedName>
        <fullName evidence="4">Clathrin light chain</fullName>
    </recommendedName>
</protein>
<evidence type="ECO:0008006" key="4">
    <source>
        <dbReference type="Google" id="ProtNLM"/>
    </source>
</evidence>
<feature type="compositionally biased region" description="Polar residues" evidence="1">
    <location>
        <begin position="27"/>
        <end position="40"/>
    </location>
</feature>
<evidence type="ECO:0000256" key="1">
    <source>
        <dbReference type="SAM" id="MobiDB-lite"/>
    </source>
</evidence>
<dbReference type="InParanoid" id="A0A1B7MD87"/>
<dbReference type="Proteomes" id="UP000092154">
    <property type="component" value="Unassembled WGS sequence"/>
</dbReference>
<evidence type="ECO:0000313" key="2">
    <source>
        <dbReference type="EMBL" id="OAX30561.1"/>
    </source>
</evidence>
<feature type="compositionally biased region" description="Basic and acidic residues" evidence="1">
    <location>
        <begin position="55"/>
        <end position="80"/>
    </location>
</feature>
<accession>A0A1B7MD87</accession>
<gene>
    <name evidence="2" type="ORF">K503DRAFT_788369</name>
</gene>
<reference evidence="2 3" key="1">
    <citation type="submission" date="2016-06" db="EMBL/GenBank/DDBJ databases">
        <title>Comparative genomics of the ectomycorrhizal sister species Rhizopogon vinicolor and Rhizopogon vesiculosus (Basidiomycota: Boletales) reveals a divergence of the mating type B locus.</title>
        <authorList>
            <consortium name="DOE Joint Genome Institute"/>
            <person name="Mujic A.B."/>
            <person name="Kuo A."/>
            <person name="Tritt A."/>
            <person name="Lipzen A."/>
            <person name="Chen C."/>
            <person name="Johnson J."/>
            <person name="Sharma A."/>
            <person name="Barry K."/>
            <person name="Grigoriev I.V."/>
            <person name="Spatafora J.W."/>
        </authorList>
    </citation>
    <scope>NUCLEOTIDE SEQUENCE [LARGE SCALE GENOMIC DNA]</scope>
    <source>
        <strain evidence="2 3">AM-OR11-026</strain>
    </source>
</reference>
<proteinExistence type="predicted"/>